<sequence length="805" mass="90455">MLRNYFKIALRNLLKTKGYSMINIGGLAVGMSIALLIGLWIYDELSFNKQHKNYEHIAQVMSSGTFNGKGYAEPWLARPLEGELRNKYGSGFKQIVMSRLSEEHILSVGEKKLSQTGRFMQPGAPEMLSLEMLKGTWSGLTDLSSIMLSASAAKALFGNADPLHQTVRIDNKTDVKVTGVYQDLPRNSDFSNVQFLSTWDLMLSQNQWMQDVADNWGNTSFFMYVQIHPNTSFEAESERIKNSMWDVADPEVKKFDPKIFLFPMRRWHLYSEWKDGVNIGGRIQYVWLFGIIGAFVLLLACINFMNLSTARSEKRAKEVGIRKAIGSLRKQLIFQFLSESFLVVFIAFLFALLLVSLTLPWFNQLADKQMQVLWLNPLFWSISLAFIVITSLIAGSYPAFYLSSFNPVKVLKGTFQAGHFASLPRKVLVVVQFTVSVVLMIGTIIVYRQIQHAKNRPVGYDRSGLVMVQVKSDDLSSKLEVLETELKREGIAAASARSSSPVTGVWSNDGSLEWRGKDPNKVESFGIVSVTYDFGKTVGWKFKEGRDFSRQMASDSLSSHSSKDAVYSIVVNEAAANYMGFKNPIGEIVKWSGYSYRIVGVIENMLMESPFDPVRHIVYRVNYEDAGSWVNIRISPQLSSAVALEKIEAVFRKLVPATPFDYAFADTEYGLKFAAEERIGKLSSVFATLAVLISCLGLLGLASFVAEQRTKEIGVRKVLGATVLNLWKLLSKDFLLLILVACVLAVPLAIYFLDRWLQNYEYRTELSWWIFAVAITGALLVTLLTVSFQAIKAALANPVRSLRSE</sequence>
<dbReference type="Pfam" id="PF12704">
    <property type="entry name" value="MacB_PCD"/>
    <property type="match status" value="2"/>
</dbReference>
<comment type="subcellular location">
    <subcellularLocation>
        <location evidence="1">Cell membrane</location>
        <topology evidence="1">Multi-pass membrane protein</topology>
    </subcellularLocation>
</comment>
<keyword evidence="3 6" id="KW-0812">Transmembrane</keyword>
<feature type="transmembrane region" description="Helical" evidence="6">
    <location>
        <begin position="378"/>
        <end position="402"/>
    </location>
</feature>
<feature type="domain" description="MacB-like periplasmic core" evidence="8">
    <location>
        <begin position="435"/>
        <end position="641"/>
    </location>
</feature>
<gene>
    <name evidence="9" type="ORF">AVDCRST_MAG96-1268</name>
</gene>
<proteinExistence type="predicted"/>
<evidence type="ECO:0008006" key="10">
    <source>
        <dbReference type="Google" id="ProtNLM"/>
    </source>
</evidence>
<feature type="domain" description="MacB-like periplasmic core" evidence="8">
    <location>
        <begin position="20"/>
        <end position="242"/>
    </location>
</feature>
<evidence type="ECO:0000313" key="9">
    <source>
        <dbReference type="EMBL" id="CAA9486006.1"/>
    </source>
</evidence>
<accession>A0A6J4S9E5</accession>
<feature type="domain" description="ABC3 transporter permease C-terminal" evidence="7">
    <location>
        <begin position="685"/>
        <end position="794"/>
    </location>
</feature>
<keyword evidence="4 6" id="KW-1133">Transmembrane helix</keyword>
<feature type="transmembrane region" description="Helical" evidence="6">
    <location>
        <begin position="427"/>
        <end position="447"/>
    </location>
</feature>
<dbReference type="GO" id="GO:0022857">
    <property type="term" value="F:transmembrane transporter activity"/>
    <property type="evidence" value="ECO:0007669"/>
    <property type="project" value="TreeGrafter"/>
</dbReference>
<evidence type="ECO:0000256" key="2">
    <source>
        <dbReference type="ARBA" id="ARBA00022475"/>
    </source>
</evidence>
<dbReference type="AlphaFoldDB" id="A0A6J4S9E5"/>
<feature type="domain" description="ABC3 transporter permease C-terminal" evidence="7">
    <location>
        <begin position="291"/>
        <end position="407"/>
    </location>
</feature>
<keyword evidence="2" id="KW-1003">Cell membrane</keyword>
<evidence type="ECO:0000259" key="7">
    <source>
        <dbReference type="Pfam" id="PF02687"/>
    </source>
</evidence>
<feature type="transmembrane region" description="Helical" evidence="6">
    <location>
        <begin position="734"/>
        <end position="753"/>
    </location>
</feature>
<reference evidence="9" key="1">
    <citation type="submission" date="2020-02" db="EMBL/GenBank/DDBJ databases">
        <authorList>
            <person name="Meier V. D."/>
        </authorList>
    </citation>
    <scope>NUCLEOTIDE SEQUENCE</scope>
    <source>
        <strain evidence="9">AVDCRST_MAG96</strain>
    </source>
</reference>
<evidence type="ECO:0000256" key="1">
    <source>
        <dbReference type="ARBA" id="ARBA00004651"/>
    </source>
</evidence>
<feature type="transmembrane region" description="Helical" evidence="6">
    <location>
        <begin position="21"/>
        <end position="42"/>
    </location>
</feature>
<protein>
    <recommendedName>
        <fullName evidence="10">ABC transporter, permease protein</fullName>
    </recommendedName>
</protein>
<evidence type="ECO:0000256" key="3">
    <source>
        <dbReference type="ARBA" id="ARBA00022692"/>
    </source>
</evidence>
<dbReference type="InterPro" id="IPR025857">
    <property type="entry name" value="MacB_PCD"/>
</dbReference>
<dbReference type="PANTHER" id="PTHR30572">
    <property type="entry name" value="MEMBRANE COMPONENT OF TRANSPORTER-RELATED"/>
    <property type="match status" value="1"/>
</dbReference>
<feature type="transmembrane region" description="Helical" evidence="6">
    <location>
        <begin position="332"/>
        <end position="358"/>
    </location>
</feature>
<dbReference type="GO" id="GO:0005886">
    <property type="term" value="C:plasma membrane"/>
    <property type="evidence" value="ECO:0007669"/>
    <property type="project" value="UniProtKB-SubCell"/>
</dbReference>
<feature type="transmembrane region" description="Helical" evidence="6">
    <location>
        <begin position="285"/>
        <end position="307"/>
    </location>
</feature>
<name>A0A6J4S9E5_9BACT</name>
<evidence type="ECO:0000256" key="6">
    <source>
        <dbReference type="SAM" id="Phobius"/>
    </source>
</evidence>
<organism evidence="9">
    <name type="scientific">uncultured Segetibacter sp</name>
    <dbReference type="NCBI Taxonomy" id="481133"/>
    <lineage>
        <taxon>Bacteria</taxon>
        <taxon>Pseudomonadati</taxon>
        <taxon>Bacteroidota</taxon>
        <taxon>Chitinophagia</taxon>
        <taxon>Chitinophagales</taxon>
        <taxon>Chitinophagaceae</taxon>
        <taxon>Segetibacter</taxon>
        <taxon>environmental samples</taxon>
    </lineage>
</organism>
<feature type="transmembrane region" description="Helical" evidence="6">
    <location>
        <begin position="768"/>
        <end position="791"/>
    </location>
</feature>
<evidence type="ECO:0000256" key="5">
    <source>
        <dbReference type="ARBA" id="ARBA00023136"/>
    </source>
</evidence>
<dbReference type="InterPro" id="IPR003838">
    <property type="entry name" value="ABC3_permease_C"/>
</dbReference>
<feature type="transmembrane region" description="Helical" evidence="6">
    <location>
        <begin position="685"/>
        <end position="706"/>
    </location>
</feature>
<dbReference type="PANTHER" id="PTHR30572:SF18">
    <property type="entry name" value="ABC-TYPE MACROLIDE FAMILY EXPORT SYSTEM PERMEASE COMPONENT 2"/>
    <property type="match status" value="1"/>
</dbReference>
<keyword evidence="5 6" id="KW-0472">Membrane</keyword>
<dbReference type="EMBL" id="CADCVN010000477">
    <property type="protein sequence ID" value="CAA9486006.1"/>
    <property type="molecule type" value="Genomic_DNA"/>
</dbReference>
<evidence type="ECO:0000256" key="4">
    <source>
        <dbReference type="ARBA" id="ARBA00022989"/>
    </source>
</evidence>
<dbReference type="InterPro" id="IPR050250">
    <property type="entry name" value="Macrolide_Exporter_MacB"/>
</dbReference>
<evidence type="ECO:0000259" key="8">
    <source>
        <dbReference type="Pfam" id="PF12704"/>
    </source>
</evidence>
<dbReference type="Pfam" id="PF02687">
    <property type="entry name" value="FtsX"/>
    <property type="match status" value="2"/>
</dbReference>